<proteinExistence type="predicted"/>
<evidence type="ECO:0000313" key="3">
    <source>
        <dbReference type="Proteomes" id="UP001234178"/>
    </source>
</evidence>
<name>A0ABQ9ZDS7_9CRUS</name>
<reference evidence="2 3" key="1">
    <citation type="journal article" date="2023" name="Nucleic Acids Res.">
        <title>The hologenome of Daphnia magna reveals possible DNA methylation and microbiome-mediated evolution of the host genome.</title>
        <authorList>
            <person name="Chaturvedi A."/>
            <person name="Li X."/>
            <person name="Dhandapani V."/>
            <person name="Marshall H."/>
            <person name="Kissane S."/>
            <person name="Cuenca-Cambronero M."/>
            <person name="Asole G."/>
            <person name="Calvet F."/>
            <person name="Ruiz-Romero M."/>
            <person name="Marangio P."/>
            <person name="Guigo R."/>
            <person name="Rago D."/>
            <person name="Mirbahai L."/>
            <person name="Eastwood N."/>
            <person name="Colbourne J.K."/>
            <person name="Zhou J."/>
            <person name="Mallon E."/>
            <person name="Orsini L."/>
        </authorList>
    </citation>
    <scope>NUCLEOTIDE SEQUENCE [LARGE SCALE GENOMIC DNA]</scope>
    <source>
        <strain evidence="2">LRV0_1</strain>
    </source>
</reference>
<protein>
    <submittedName>
        <fullName evidence="2">Uncharacterized protein</fullName>
    </submittedName>
</protein>
<feature type="signal peptide" evidence="1">
    <location>
        <begin position="1"/>
        <end position="19"/>
    </location>
</feature>
<evidence type="ECO:0000313" key="2">
    <source>
        <dbReference type="EMBL" id="KAK4011072.1"/>
    </source>
</evidence>
<comment type="caution">
    <text evidence="2">The sequence shown here is derived from an EMBL/GenBank/DDBJ whole genome shotgun (WGS) entry which is preliminary data.</text>
</comment>
<gene>
    <name evidence="2" type="ORF">OUZ56_020193</name>
</gene>
<dbReference type="EMBL" id="JAOYFB010000003">
    <property type="protein sequence ID" value="KAK4011072.1"/>
    <property type="molecule type" value="Genomic_DNA"/>
</dbReference>
<evidence type="ECO:0000256" key="1">
    <source>
        <dbReference type="SAM" id="SignalP"/>
    </source>
</evidence>
<feature type="chain" id="PRO_5047127607" evidence="1">
    <location>
        <begin position="20"/>
        <end position="247"/>
    </location>
</feature>
<sequence length="247" mass="28042">MRLGCLHCLTKDLFVLVLRVFPFGRREMGGNICNVRKKLDSLSHPAHTNRQTQYPLNLVLHYQSGGMLLPSITPSSSPPPPKTERKRVLYELALCHSSNHWDHLKMDFRKEDSIVVPTELVSALDHHLMCRRRLPLGLPRLSATQQLVLSRSPMSIPRKRAARMCRQLRNKSIWMCGVSAAFTSPDDEIHLDGPIAVYEGACWDYVLVNVLIAFLACFLKMARLVNGANEADQFLTAQTMEKVARFH</sequence>
<accession>A0ABQ9ZDS7</accession>
<keyword evidence="3" id="KW-1185">Reference proteome</keyword>
<dbReference type="Proteomes" id="UP001234178">
    <property type="component" value="Unassembled WGS sequence"/>
</dbReference>
<organism evidence="2 3">
    <name type="scientific">Daphnia magna</name>
    <dbReference type="NCBI Taxonomy" id="35525"/>
    <lineage>
        <taxon>Eukaryota</taxon>
        <taxon>Metazoa</taxon>
        <taxon>Ecdysozoa</taxon>
        <taxon>Arthropoda</taxon>
        <taxon>Crustacea</taxon>
        <taxon>Branchiopoda</taxon>
        <taxon>Diplostraca</taxon>
        <taxon>Cladocera</taxon>
        <taxon>Anomopoda</taxon>
        <taxon>Daphniidae</taxon>
        <taxon>Daphnia</taxon>
    </lineage>
</organism>
<keyword evidence="1" id="KW-0732">Signal</keyword>